<gene>
    <name evidence="3" type="ORF">DWU89_14990</name>
    <name evidence="2" type="ORF">H8784_14610</name>
</gene>
<organism evidence="3 4">
    <name type="scientific">Parabacteroides acidifaciens</name>
    <dbReference type="NCBI Taxonomy" id="2290935"/>
    <lineage>
        <taxon>Bacteria</taxon>
        <taxon>Pseudomonadati</taxon>
        <taxon>Bacteroidota</taxon>
        <taxon>Bacteroidia</taxon>
        <taxon>Bacteroidales</taxon>
        <taxon>Tannerellaceae</taxon>
        <taxon>Parabacteroides</taxon>
    </lineage>
</organism>
<dbReference type="Gene3D" id="3.30.1450.10">
    <property type="match status" value="1"/>
</dbReference>
<keyword evidence="1" id="KW-0732">Signal</keyword>
<accession>A0A3D8HBQ1</accession>
<dbReference type="Proteomes" id="UP000256321">
    <property type="component" value="Unassembled WGS sequence"/>
</dbReference>
<dbReference type="AlphaFoldDB" id="A0A3D8HBQ1"/>
<evidence type="ECO:0000313" key="3">
    <source>
        <dbReference type="EMBL" id="RDU48348.1"/>
    </source>
</evidence>
<dbReference type="EMBL" id="QREV01000041">
    <property type="protein sequence ID" value="RDU48348.1"/>
    <property type="molecule type" value="Genomic_DNA"/>
</dbReference>
<reference evidence="3 4" key="1">
    <citation type="submission" date="2018-07" db="EMBL/GenBank/DDBJ databases">
        <title>Parabacteroides acidifaciens nov. sp., isolated from human feces.</title>
        <authorList>
            <person name="Wang Y.J."/>
        </authorList>
    </citation>
    <scope>NUCLEOTIDE SEQUENCE [LARGE SCALE GENOMIC DNA]</scope>
    <source>
        <strain evidence="3 4">426-9</strain>
    </source>
</reference>
<evidence type="ECO:0000313" key="2">
    <source>
        <dbReference type="EMBL" id="MBC8602944.1"/>
    </source>
</evidence>
<proteinExistence type="predicted"/>
<dbReference type="PROSITE" id="PS51257">
    <property type="entry name" value="PROKAR_LIPOPROTEIN"/>
    <property type="match status" value="1"/>
</dbReference>
<reference evidence="2 5" key="2">
    <citation type="submission" date="2020-08" db="EMBL/GenBank/DDBJ databases">
        <title>Genome public.</title>
        <authorList>
            <person name="Liu C."/>
            <person name="Sun Q."/>
        </authorList>
    </citation>
    <scope>NUCLEOTIDE SEQUENCE [LARGE SCALE GENOMIC DNA]</scope>
    <source>
        <strain evidence="2 5">426_9</strain>
    </source>
</reference>
<sequence>MNRMKWAYMLLVALLLTGCGTLMQPYQMDGKMKDIELGMTKKKVISVLGKDFESAGARMTPEGAIESISYKTASMMEDTEGYYILSFKDGRLVEWFKEKYPARNYNHSH</sequence>
<comment type="caution">
    <text evidence="3">The sequence shown here is derived from an EMBL/GenBank/DDBJ whole genome shotgun (WGS) entry which is preliminary data.</text>
</comment>
<evidence type="ECO:0008006" key="6">
    <source>
        <dbReference type="Google" id="ProtNLM"/>
    </source>
</evidence>
<dbReference type="EMBL" id="JACRTI010000041">
    <property type="protein sequence ID" value="MBC8602944.1"/>
    <property type="molecule type" value="Genomic_DNA"/>
</dbReference>
<keyword evidence="5" id="KW-1185">Reference proteome</keyword>
<evidence type="ECO:0000313" key="5">
    <source>
        <dbReference type="Proteomes" id="UP000629596"/>
    </source>
</evidence>
<name>A0A3D8HBQ1_9BACT</name>
<dbReference type="RefSeq" id="WP_115500438.1">
    <property type="nucleotide sequence ID" value="NZ_JACRTI010000041.1"/>
</dbReference>
<dbReference type="Proteomes" id="UP000629596">
    <property type="component" value="Unassembled WGS sequence"/>
</dbReference>
<evidence type="ECO:0000313" key="4">
    <source>
        <dbReference type="Proteomes" id="UP000256321"/>
    </source>
</evidence>
<evidence type="ECO:0000256" key="1">
    <source>
        <dbReference type="ARBA" id="ARBA00022729"/>
    </source>
</evidence>
<dbReference type="InterPro" id="IPR037873">
    <property type="entry name" value="BamE-like"/>
</dbReference>
<protein>
    <recommendedName>
        <fullName evidence="6">Outer membrane protein assembly factor BamE</fullName>
    </recommendedName>
</protein>